<evidence type="ECO:0000259" key="3">
    <source>
        <dbReference type="Pfam" id="PF19278"/>
    </source>
</evidence>
<dbReference type="AlphaFoldDB" id="A0A1T5H137"/>
<dbReference type="Pfam" id="PF05378">
    <property type="entry name" value="Hydant_A_N"/>
    <property type="match status" value="1"/>
</dbReference>
<dbReference type="GO" id="GO:0006749">
    <property type="term" value="P:glutathione metabolic process"/>
    <property type="evidence" value="ECO:0007669"/>
    <property type="project" value="TreeGrafter"/>
</dbReference>
<dbReference type="PANTHER" id="PTHR11365:SF23">
    <property type="entry name" value="HYPOTHETICAL 5-OXOPROLINASE (EUROFUNG)-RELATED"/>
    <property type="match status" value="1"/>
</dbReference>
<feature type="domain" description="Hydantoinase/oxoprolinase N-terminal" evidence="2">
    <location>
        <begin position="11"/>
        <end position="183"/>
    </location>
</feature>
<dbReference type="InterPro" id="IPR008040">
    <property type="entry name" value="Hydant_A_N"/>
</dbReference>
<evidence type="ECO:0000313" key="4">
    <source>
        <dbReference type="EMBL" id="SKC14413.1"/>
    </source>
</evidence>
<dbReference type="SUPFAM" id="SSF53067">
    <property type="entry name" value="Actin-like ATPase domain"/>
    <property type="match status" value="1"/>
</dbReference>
<dbReference type="InterPro" id="IPR002821">
    <property type="entry name" value="Hydantoinase_A"/>
</dbReference>
<evidence type="ECO:0000259" key="2">
    <source>
        <dbReference type="Pfam" id="PF05378"/>
    </source>
</evidence>
<proteinExistence type="predicted"/>
<reference evidence="5" key="1">
    <citation type="submission" date="2017-02" db="EMBL/GenBank/DDBJ databases">
        <authorList>
            <person name="Varghese N."/>
            <person name="Submissions S."/>
        </authorList>
    </citation>
    <scope>NUCLEOTIDE SEQUENCE [LARGE SCALE GENOMIC DNA]</scope>
    <source>
        <strain evidence="5">UM2</strain>
    </source>
</reference>
<dbReference type="STRING" id="439228.SAMN06295920_1285"/>
<dbReference type="GO" id="GO:0017168">
    <property type="term" value="F:5-oxoprolinase (ATP-hydrolyzing) activity"/>
    <property type="evidence" value="ECO:0007669"/>
    <property type="project" value="TreeGrafter"/>
</dbReference>
<evidence type="ECO:0000313" key="5">
    <source>
        <dbReference type="Proteomes" id="UP000189818"/>
    </source>
</evidence>
<feature type="domain" description="Acetophenone carboxylase-like C-terminal" evidence="3">
    <location>
        <begin position="504"/>
        <end position="675"/>
    </location>
</feature>
<accession>A0A1T5H137</accession>
<evidence type="ECO:0000259" key="1">
    <source>
        <dbReference type="Pfam" id="PF01968"/>
    </source>
</evidence>
<name>A0A1T5H137_9SPHN</name>
<gene>
    <name evidence="4" type="ORF">SAMN06295920_1285</name>
</gene>
<dbReference type="EMBL" id="FUYM01000028">
    <property type="protein sequence ID" value="SKC14413.1"/>
    <property type="molecule type" value="Genomic_DNA"/>
</dbReference>
<dbReference type="Pfam" id="PF01968">
    <property type="entry name" value="Hydantoinase_A"/>
    <property type="match status" value="1"/>
</dbReference>
<dbReference type="GO" id="GO:0005829">
    <property type="term" value="C:cytosol"/>
    <property type="evidence" value="ECO:0007669"/>
    <property type="project" value="TreeGrafter"/>
</dbReference>
<keyword evidence="5" id="KW-1185">Reference proteome</keyword>
<dbReference type="InterPro" id="IPR049517">
    <property type="entry name" value="ACX-like_C"/>
</dbReference>
<feature type="domain" description="Hydantoinase A/oxoprolinase" evidence="1">
    <location>
        <begin position="205"/>
        <end position="491"/>
    </location>
</feature>
<protein>
    <submittedName>
        <fullName evidence="4">N-methylhydantoinase A</fullName>
    </submittedName>
</protein>
<sequence>MTATASIPSHRIAIDVGGTFVDYVLLDEASGSITIEKQLSTPERIVDEVMTGIGRLPVALSQTSIFHGTTVALNTIVQERGVAVGLLTTAGFRDILEIGRGSRPEIYNPLFREPPALIDRFLRREIAGRMDAQGREVTPLDLDQLDREADALVAAGVEALAICFLHSYTNNTHEAVAAERIRRRHPGIALAVSHELVREWREFERTSTTVLNAYVQPPFKRYIDALVARLEGAGYANPLAVMQSNGGVSAARRAADRPITTLESGPAGGVIGASVLAAELGLKNVICSDVGGTTVDLALIEDGAIVERNQTKIAGRPVLGPTIDILSAGVGGGSIAWIDNRGSLRVGPRSAGSSPGPACFGLGGSEPTVTDCHLVLGSLDPDRFLGARIRLDVDAARGAVDRLAGRLGLGRDELAAGILQIAESNMIGAIRSITVKRGLDPRDFTLVSYGGGGGFFAAAVAEELGVRSIIVPTASATFSAWGIVSSDYREDSARTMVRTLDDATAREIVAVARRLSADNVERLSEHNIDAGRIRSFVRCDVRFAGQEYTVTVGVDDDWLQSPDRLLAGLSERFVDMHRRLYGHGEQGMPVELVTVRVRSIGHVARPAFPRARDGAAPEPSAWRETYFRAEGERVRTPVYDRDALSRLFAVEGPAIVEEWTTTTLVPPGWSAGTDRIGNLVLTAKAEGEE</sequence>
<dbReference type="Proteomes" id="UP000189818">
    <property type="component" value="Unassembled WGS sequence"/>
</dbReference>
<dbReference type="PANTHER" id="PTHR11365">
    <property type="entry name" value="5-OXOPROLINASE RELATED"/>
    <property type="match status" value="1"/>
</dbReference>
<organism evidence="4 5">
    <name type="scientific">Rhizorhabdus histidinilytica</name>
    <dbReference type="NCBI Taxonomy" id="439228"/>
    <lineage>
        <taxon>Bacteria</taxon>
        <taxon>Pseudomonadati</taxon>
        <taxon>Pseudomonadota</taxon>
        <taxon>Alphaproteobacteria</taxon>
        <taxon>Sphingomonadales</taxon>
        <taxon>Sphingomonadaceae</taxon>
        <taxon>Rhizorhabdus</taxon>
    </lineage>
</organism>
<dbReference type="InterPro" id="IPR043129">
    <property type="entry name" value="ATPase_NBD"/>
</dbReference>
<dbReference type="InterPro" id="IPR045079">
    <property type="entry name" value="Oxoprolinase-like"/>
</dbReference>
<dbReference type="Pfam" id="PF19278">
    <property type="entry name" value="Hydant_A_C"/>
    <property type="match status" value="1"/>
</dbReference>
<dbReference type="RefSeq" id="WP_176152708.1">
    <property type="nucleotide sequence ID" value="NZ_FUYM01000028.1"/>
</dbReference>